<organism evidence="2 3">
    <name type="scientific">Albula glossodonta</name>
    <name type="common">roundjaw bonefish</name>
    <dbReference type="NCBI Taxonomy" id="121402"/>
    <lineage>
        <taxon>Eukaryota</taxon>
        <taxon>Metazoa</taxon>
        <taxon>Chordata</taxon>
        <taxon>Craniata</taxon>
        <taxon>Vertebrata</taxon>
        <taxon>Euteleostomi</taxon>
        <taxon>Actinopterygii</taxon>
        <taxon>Neopterygii</taxon>
        <taxon>Teleostei</taxon>
        <taxon>Albuliformes</taxon>
        <taxon>Albulidae</taxon>
        <taxon>Albula</taxon>
    </lineage>
</organism>
<comment type="caution">
    <text evidence="2">The sequence shown here is derived from an EMBL/GenBank/DDBJ whole genome shotgun (WGS) entry which is preliminary data.</text>
</comment>
<feature type="repeat" description="ANK" evidence="1">
    <location>
        <begin position="32"/>
        <end position="64"/>
    </location>
</feature>
<dbReference type="Pfam" id="PF12796">
    <property type="entry name" value="Ank_2"/>
    <property type="match status" value="1"/>
</dbReference>
<dbReference type="AlphaFoldDB" id="A0A8T2PUY6"/>
<evidence type="ECO:0008006" key="4">
    <source>
        <dbReference type="Google" id="ProtNLM"/>
    </source>
</evidence>
<evidence type="ECO:0000313" key="2">
    <source>
        <dbReference type="EMBL" id="KAG9355056.1"/>
    </source>
</evidence>
<feature type="non-terminal residue" evidence="2">
    <location>
        <position position="1"/>
    </location>
</feature>
<evidence type="ECO:0000313" key="3">
    <source>
        <dbReference type="Proteomes" id="UP000824540"/>
    </source>
</evidence>
<dbReference type="PROSITE" id="PS50297">
    <property type="entry name" value="ANK_REP_REGION"/>
    <property type="match status" value="2"/>
</dbReference>
<name>A0A8T2PUY6_9TELE</name>
<feature type="repeat" description="ANK" evidence="1">
    <location>
        <begin position="1"/>
        <end position="31"/>
    </location>
</feature>
<protein>
    <recommendedName>
        <fullName evidence="4">Myotrophin</fullName>
    </recommendedName>
</protein>
<dbReference type="InterPro" id="IPR036770">
    <property type="entry name" value="Ankyrin_rpt-contain_sf"/>
</dbReference>
<dbReference type="EMBL" id="JAFBMS010000002">
    <property type="protein sequence ID" value="KAG9355056.1"/>
    <property type="molecule type" value="Genomic_DNA"/>
</dbReference>
<dbReference type="PANTHER" id="PTHR24176">
    <property type="entry name" value="ANKYRIN REPEAT DOMAIN-CONTAINING PROTEIN 31-RELATED"/>
    <property type="match status" value="1"/>
</dbReference>
<gene>
    <name evidence="2" type="ORF">JZ751_001769</name>
</gene>
<dbReference type="InterPro" id="IPR002110">
    <property type="entry name" value="Ankyrin_rpt"/>
</dbReference>
<dbReference type="InterPro" id="IPR042334">
    <property type="entry name" value="ANKRD31"/>
</dbReference>
<dbReference type="OrthoDB" id="5806726at2759"/>
<keyword evidence="1" id="KW-0040">ANK repeat</keyword>
<dbReference type="SMART" id="SM00248">
    <property type="entry name" value="ANK"/>
    <property type="match status" value="2"/>
</dbReference>
<dbReference type="PROSITE" id="PS50088">
    <property type="entry name" value="ANK_REPEAT"/>
    <property type="match status" value="2"/>
</dbReference>
<evidence type="ECO:0000256" key="1">
    <source>
        <dbReference type="PROSITE-ProRule" id="PRU00023"/>
    </source>
</evidence>
<feature type="non-terminal residue" evidence="2">
    <location>
        <position position="105"/>
    </location>
</feature>
<dbReference type="Gene3D" id="1.25.40.20">
    <property type="entry name" value="Ankyrin repeat-containing domain"/>
    <property type="match status" value="1"/>
</dbReference>
<sequence length="105" mass="11240">WTPLHEAVLGGWNDVVEVLLQAGAVVNCTGDNGVTPLHDAIANGCRQAAQLLLNSGADPLLKNKEGKTALDMTADDTLINMMEAYLPRAKRKSLSAQSWSNHTNT</sequence>
<accession>A0A8T2PUY6</accession>
<keyword evidence="3" id="KW-1185">Reference proteome</keyword>
<reference evidence="2" key="1">
    <citation type="thesis" date="2021" institute="BYU ScholarsArchive" country="Provo, UT, USA">
        <title>Applications of and Algorithms for Genome Assembly and Genomic Analyses with an Emphasis on Marine Teleosts.</title>
        <authorList>
            <person name="Pickett B.D."/>
        </authorList>
    </citation>
    <scope>NUCLEOTIDE SEQUENCE</scope>
    <source>
        <strain evidence="2">HI-2016</strain>
    </source>
</reference>
<dbReference type="PANTHER" id="PTHR24176:SF14">
    <property type="entry name" value="ANKYRIN REPEAT DOMAIN-CONTAINING PROTEIN 31"/>
    <property type="match status" value="1"/>
</dbReference>
<dbReference type="SUPFAM" id="SSF48403">
    <property type="entry name" value="Ankyrin repeat"/>
    <property type="match status" value="1"/>
</dbReference>
<proteinExistence type="predicted"/>
<dbReference type="Proteomes" id="UP000824540">
    <property type="component" value="Unassembled WGS sequence"/>
</dbReference>